<name>A0A0C3A7B7_9AGAM</name>
<dbReference type="Pfam" id="PF07727">
    <property type="entry name" value="RVT_2"/>
    <property type="match status" value="1"/>
</dbReference>
<dbReference type="InterPro" id="IPR013103">
    <property type="entry name" value="RVT_2"/>
</dbReference>
<dbReference type="InParanoid" id="A0A0C3A7B7"/>
<dbReference type="InterPro" id="IPR043502">
    <property type="entry name" value="DNA/RNA_pol_sf"/>
</dbReference>
<sequence length="301" mass="33676">VAVYVDDKLIFSKNLDAIKRLKTQLSKHFEITDLGKARWILGMEVLCNRPQGTITLSQHHYIKTIIDRFGLKDGQSVSTPLETNAKLTKIDMPEVNAKMYQSALGGLMYAMLETHPDLAYAVGALSKHAACPGQMHFAALKQWVKTNCHLADVNYRKTMDMSLLGYVDADWAGDVDDCRSISGYTFITAGGAISWSSKKQPSVALSSTEAEYMTTTASVKEATWLKVLFLEIKPSLTRMPVKLLIDNQLVMSLVKNATFHDQTKHIVICHHYIREKVDEGEIVLEYLPTVEQVANVLMKPL</sequence>
<keyword evidence="3" id="KW-1185">Reference proteome</keyword>
<dbReference type="PANTHER" id="PTHR11439">
    <property type="entry name" value="GAG-POL-RELATED RETROTRANSPOSON"/>
    <property type="match status" value="1"/>
</dbReference>
<dbReference type="AlphaFoldDB" id="A0A0C3A7B7"/>
<dbReference type="PANTHER" id="PTHR11439:SF483">
    <property type="entry name" value="PEPTIDE SYNTHASE GLIP-LIKE, PUTATIVE (AFU_ORTHOLOGUE AFUA_3G12920)-RELATED"/>
    <property type="match status" value="1"/>
</dbReference>
<reference evidence="3" key="2">
    <citation type="submission" date="2015-01" db="EMBL/GenBank/DDBJ databases">
        <title>Evolutionary Origins and Diversification of the Mycorrhizal Mutualists.</title>
        <authorList>
            <consortium name="DOE Joint Genome Institute"/>
            <consortium name="Mycorrhizal Genomics Consortium"/>
            <person name="Kohler A."/>
            <person name="Kuo A."/>
            <person name="Nagy L.G."/>
            <person name="Floudas D."/>
            <person name="Copeland A."/>
            <person name="Barry K.W."/>
            <person name="Cichocki N."/>
            <person name="Veneault-Fourrey C."/>
            <person name="LaButti K."/>
            <person name="Lindquist E.A."/>
            <person name="Lipzen A."/>
            <person name="Lundell T."/>
            <person name="Morin E."/>
            <person name="Murat C."/>
            <person name="Riley R."/>
            <person name="Ohm R."/>
            <person name="Sun H."/>
            <person name="Tunlid A."/>
            <person name="Henrissat B."/>
            <person name="Grigoriev I.V."/>
            <person name="Hibbett D.S."/>
            <person name="Martin F."/>
        </authorList>
    </citation>
    <scope>NUCLEOTIDE SEQUENCE [LARGE SCALE GENOMIC DNA]</scope>
    <source>
        <strain evidence="3">Foug A</strain>
    </source>
</reference>
<evidence type="ECO:0000313" key="2">
    <source>
        <dbReference type="EMBL" id="KIM60717.1"/>
    </source>
</evidence>
<dbReference type="HOGENOM" id="CLU_001650_6_0_1"/>
<evidence type="ECO:0000313" key="3">
    <source>
        <dbReference type="Proteomes" id="UP000053989"/>
    </source>
</evidence>
<protein>
    <recommendedName>
        <fullName evidence="1">Reverse transcriptase Ty1/copia-type domain-containing protein</fullName>
    </recommendedName>
</protein>
<dbReference type="Proteomes" id="UP000053989">
    <property type="component" value="Unassembled WGS sequence"/>
</dbReference>
<gene>
    <name evidence="2" type="ORF">SCLCIDRAFT_72313</name>
</gene>
<evidence type="ECO:0000259" key="1">
    <source>
        <dbReference type="Pfam" id="PF07727"/>
    </source>
</evidence>
<dbReference type="SUPFAM" id="SSF56672">
    <property type="entry name" value="DNA/RNA polymerases"/>
    <property type="match status" value="1"/>
</dbReference>
<proteinExistence type="predicted"/>
<dbReference type="EMBL" id="KN822059">
    <property type="protein sequence ID" value="KIM60717.1"/>
    <property type="molecule type" value="Genomic_DNA"/>
</dbReference>
<organism evidence="2 3">
    <name type="scientific">Scleroderma citrinum Foug A</name>
    <dbReference type="NCBI Taxonomy" id="1036808"/>
    <lineage>
        <taxon>Eukaryota</taxon>
        <taxon>Fungi</taxon>
        <taxon>Dikarya</taxon>
        <taxon>Basidiomycota</taxon>
        <taxon>Agaricomycotina</taxon>
        <taxon>Agaricomycetes</taxon>
        <taxon>Agaricomycetidae</taxon>
        <taxon>Boletales</taxon>
        <taxon>Sclerodermatineae</taxon>
        <taxon>Sclerodermataceae</taxon>
        <taxon>Scleroderma</taxon>
    </lineage>
</organism>
<dbReference type="STRING" id="1036808.A0A0C3A7B7"/>
<reference evidence="2 3" key="1">
    <citation type="submission" date="2014-04" db="EMBL/GenBank/DDBJ databases">
        <authorList>
            <consortium name="DOE Joint Genome Institute"/>
            <person name="Kuo A."/>
            <person name="Kohler A."/>
            <person name="Nagy L.G."/>
            <person name="Floudas D."/>
            <person name="Copeland A."/>
            <person name="Barry K.W."/>
            <person name="Cichocki N."/>
            <person name="Veneault-Fourrey C."/>
            <person name="LaButti K."/>
            <person name="Lindquist E.A."/>
            <person name="Lipzen A."/>
            <person name="Lundell T."/>
            <person name="Morin E."/>
            <person name="Murat C."/>
            <person name="Sun H."/>
            <person name="Tunlid A."/>
            <person name="Henrissat B."/>
            <person name="Grigoriev I.V."/>
            <person name="Hibbett D.S."/>
            <person name="Martin F."/>
            <person name="Nordberg H.P."/>
            <person name="Cantor M.N."/>
            <person name="Hua S.X."/>
        </authorList>
    </citation>
    <scope>NUCLEOTIDE SEQUENCE [LARGE SCALE GENOMIC DNA]</scope>
    <source>
        <strain evidence="2 3">Foug A</strain>
    </source>
</reference>
<feature type="non-terminal residue" evidence="2">
    <location>
        <position position="301"/>
    </location>
</feature>
<dbReference type="CDD" id="cd09272">
    <property type="entry name" value="RNase_HI_RT_Ty1"/>
    <property type="match status" value="1"/>
</dbReference>
<accession>A0A0C3A7B7</accession>
<feature type="domain" description="Reverse transcriptase Ty1/copia-type" evidence="1">
    <location>
        <begin position="1"/>
        <end position="82"/>
    </location>
</feature>
<feature type="non-terminal residue" evidence="2">
    <location>
        <position position="1"/>
    </location>
</feature>
<dbReference type="OrthoDB" id="2685291at2759"/>